<dbReference type="InterPro" id="IPR029066">
    <property type="entry name" value="PLP-binding_barrel"/>
</dbReference>
<dbReference type="InterPro" id="IPR011078">
    <property type="entry name" value="PyrdxlP_homeostasis"/>
</dbReference>
<feature type="modified residue" description="N6-(pyridoxal phosphate)lysine" evidence="2 3">
    <location>
        <position position="64"/>
    </location>
</feature>
<protein>
    <recommendedName>
        <fullName evidence="2">Pyridoxal phosphate homeostasis protein</fullName>
        <shortName evidence="2">PLP homeostasis protein</shortName>
    </recommendedName>
</protein>
<dbReference type="InterPro" id="IPR001608">
    <property type="entry name" value="Ala_racemase_N"/>
</dbReference>
<accession>A0A8D9FCD4</accession>
<dbReference type="EMBL" id="HBUF01359887">
    <property type="protein sequence ID" value="CAG6720108.1"/>
    <property type="molecule type" value="Transcribed_RNA"/>
</dbReference>
<evidence type="ECO:0000256" key="3">
    <source>
        <dbReference type="PIRSR" id="PIRSR004848-1"/>
    </source>
</evidence>
<dbReference type="EMBL" id="HBUF01637139">
    <property type="protein sequence ID" value="CAG6784364.1"/>
    <property type="molecule type" value="Transcribed_RNA"/>
</dbReference>
<evidence type="ECO:0000259" key="5">
    <source>
        <dbReference type="Pfam" id="PF01168"/>
    </source>
</evidence>
<proteinExistence type="inferred from homology"/>
<dbReference type="PROSITE" id="PS01211">
    <property type="entry name" value="UPF0001"/>
    <property type="match status" value="1"/>
</dbReference>
<organism evidence="6">
    <name type="scientific">Cacopsylla melanoneura</name>
    <dbReference type="NCBI Taxonomy" id="428564"/>
    <lineage>
        <taxon>Eukaryota</taxon>
        <taxon>Metazoa</taxon>
        <taxon>Ecdysozoa</taxon>
        <taxon>Arthropoda</taxon>
        <taxon>Hexapoda</taxon>
        <taxon>Insecta</taxon>
        <taxon>Pterygota</taxon>
        <taxon>Neoptera</taxon>
        <taxon>Paraneoptera</taxon>
        <taxon>Hemiptera</taxon>
        <taxon>Sternorrhyncha</taxon>
        <taxon>Psylloidea</taxon>
        <taxon>Psyllidae</taxon>
        <taxon>Psyllinae</taxon>
        <taxon>Cacopsylla</taxon>
    </lineage>
</organism>
<dbReference type="SUPFAM" id="SSF51419">
    <property type="entry name" value="PLP-binding barrel"/>
    <property type="match status" value="1"/>
</dbReference>
<dbReference type="FunFam" id="3.20.20.10:FF:000007">
    <property type="entry name" value="Pyridoxal phosphate homeostasis protein"/>
    <property type="match status" value="1"/>
</dbReference>
<dbReference type="HAMAP" id="MF_02087">
    <property type="entry name" value="PLP_homeostasis"/>
    <property type="match status" value="1"/>
</dbReference>
<dbReference type="PANTHER" id="PTHR10146">
    <property type="entry name" value="PROLINE SYNTHETASE CO-TRANSCRIBED BACTERIAL HOMOLOG PROTEIN"/>
    <property type="match status" value="1"/>
</dbReference>
<dbReference type="AlphaFoldDB" id="A0A8D9FCD4"/>
<dbReference type="CDD" id="cd06822">
    <property type="entry name" value="PLPDE_III_YBL036c_euk"/>
    <property type="match status" value="1"/>
</dbReference>
<keyword evidence="1 2" id="KW-0663">Pyridoxal phosphate</keyword>
<dbReference type="Pfam" id="PF01168">
    <property type="entry name" value="Ala_racemase_N"/>
    <property type="match status" value="1"/>
</dbReference>
<sequence length="275" mass="30678">MVCLQVSSYQYLISGMIVRYLVTSTRAFNMDTAIKGTLEKIQQACARRPQELQWSKPRLIAVSKTKPKQAIIEAYNCGQEHFGENYVQELVEKGHDTDIASQCPNIRWHFIGHLQSNKVNKVLGVPNLNCIETIHDEKLATLVNNAWARTHPDGNNKLNVFVQINTSGEENKNGVPSDAAEGLVSHVINSCPNLKFVGLMTIGKYGYDMTQGPNPDFQELVKCRADICKKLNLDPTQVELSMGMSTDYEHAIEVGSTNVRVGSSIFGDRDYSKTK</sequence>
<evidence type="ECO:0000256" key="2">
    <source>
        <dbReference type="HAMAP-Rule" id="MF_03225"/>
    </source>
</evidence>
<evidence type="ECO:0000256" key="4">
    <source>
        <dbReference type="RuleBase" id="RU004514"/>
    </source>
</evidence>
<dbReference type="EMBL" id="HBUF01359889">
    <property type="protein sequence ID" value="CAG6720110.1"/>
    <property type="molecule type" value="Transcribed_RNA"/>
</dbReference>
<comment type="similarity">
    <text evidence="2 4">Belongs to the pyridoxal phosphate-binding protein YggS/PROSC family.</text>
</comment>
<dbReference type="NCBIfam" id="TIGR00044">
    <property type="entry name" value="YggS family pyridoxal phosphate-dependent enzyme"/>
    <property type="match status" value="1"/>
</dbReference>
<dbReference type="Gene3D" id="3.20.20.10">
    <property type="entry name" value="Alanine racemase"/>
    <property type="match status" value="1"/>
</dbReference>
<reference evidence="6" key="1">
    <citation type="submission" date="2021-05" db="EMBL/GenBank/DDBJ databases">
        <authorList>
            <person name="Alioto T."/>
            <person name="Alioto T."/>
            <person name="Gomez Garrido J."/>
        </authorList>
    </citation>
    <scope>NUCLEOTIDE SEQUENCE</scope>
</reference>
<evidence type="ECO:0000256" key="1">
    <source>
        <dbReference type="ARBA" id="ARBA00022898"/>
    </source>
</evidence>
<comment type="function">
    <text evidence="2">Pyridoxal 5'-phosphate (PLP)-binding protein, which may be involved in intracellular homeostatic regulation of pyridoxal 5'-phosphate (PLP), the active form of vitamin B6.</text>
</comment>
<feature type="domain" description="Alanine racemase N-terminal" evidence="5">
    <location>
        <begin position="56"/>
        <end position="269"/>
    </location>
</feature>
<comment type="cofactor">
    <cofactor evidence="3">
        <name>pyridoxal 5'-phosphate</name>
        <dbReference type="ChEBI" id="CHEBI:597326"/>
    </cofactor>
</comment>
<evidence type="ECO:0000313" key="6">
    <source>
        <dbReference type="EMBL" id="CAG6784364.1"/>
    </source>
</evidence>
<dbReference type="EMBL" id="HBUF01637138">
    <property type="protein sequence ID" value="CAG6784363.1"/>
    <property type="molecule type" value="Transcribed_RNA"/>
</dbReference>
<dbReference type="PANTHER" id="PTHR10146:SF14">
    <property type="entry name" value="PYRIDOXAL PHOSPHATE HOMEOSTASIS PROTEIN"/>
    <property type="match status" value="1"/>
</dbReference>
<dbReference type="PIRSF" id="PIRSF004848">
    <property type="entry name" value="YBL036c_PLPDEIII"/>
    <property type="match status" value="1"/>
</dbReference>
<dbReference type="GO" id="GO:0030170">
    <property type="term" value="F:pyridoxal phosphate binding"/>
    <property type="evidence" value="ECO:0007669"/>
    <property type="project" value="UniProtKB-UniRule"/>
</dbReference>
<name>A0A8D9FCD4_9HEMI</name>